<proteinExistence type="predicted"/>
<protein>
    <submittedName>
        <fullName evidence="2">Uncharacterized protein</fullName>
    </submittedName>
</protein>
<evidence type="ECO:0000313" key="2">
    <source>
        <dbReference type="EMBL" id="KAA1119131.1"/>
    </source>
</evidence>
<comment type="caution">
    <text evidence="2">The sequence shown here is derived from an EMBL/GenBank/DDBJ whole genome shotgun (WGS) entry which is preliminary data.</text>
</comment>
<dbReference type="OrthoDB" id="2498128at2759"/>
<accession>A0A5B0R0Q3</accession>
<name>A0A5B0R0Q3_PUCGR</name>
<sequence>MIDLSASTPPTNKITLDETSNGQAPATQLIKEPDSSRHLLKRFQEWDVECHYTLWDAIIHEAHQHPAAYQIPTGIPEFLEFCKSFLDSEYVFTLEETLGQLLQSELGIEFTLRNHNAVILESILEDLQEHNGSAGQHDPPQPASKAAGKCFHEAQVVVVKMGRFTTPDKNYQHHKLTITQQSHELIKDIATSDMMYDTRLTHHPKITQLFHGTRKSSMASFYQHSIQPIACRNEFSKAPTFYTTNDPQQAFELPLHNHPGLPPDSLIAIFQFNIPTAVLHGDLPPSEGEHPFDVKQYLPSDDLASWRTFCDQNMSRDHCGFNHAYDIVIGPLCIPSSAPLQLFQIKTTPVPTTQIAFCTKRAGRWLEQYVQRVFVEDGGEE</sequence>
<reference evidence="2 3" key="1">
    <citation type="submission" date="2019-05" db="EMBL/GenBank/DDBJ databases">
        <title>Emergence of the Ug99 lineage of the wheat stem rust pathogen through somatic hybridization.</title>
        <authorList>
            <person name="Li F."/>
            <person name="Upadhyaya N.M."/>
            <person name="Sperschneider J."/>
            <person name="Matny O."/>
            <person name="Nguyen-Phuc H."/>
            <person name="Mago R."/>
            <person name="Raley C."/>
            <person name="Miller M.E."/>
            <person name="Silverstein K.A.T."/>
            <person name="Henningsen E."/>
            <person name="Hirsch C.D."/>
            <person name="Visser B."/>
            <person name="Pretorius Z.A."/>
            <person name="Steffenson B.J."/>
            <person name="Schwessinger B."/>
            <person name="Dodds P.N."/>
            <person name="Figueroa M."/>
        </authorList>
    </citation>
    <scope>NUCLEOTIDE SEQUENCE [LARGE SCALE GENOMIC DNA]</scope>
    <source>
        <strain evidence="2">21-0</strain>
    </source>
</reference>
<dbReference type="EMBL" id="VSWC01000001">
    <property type="protein sequence ID" value="KAA1119131.1"/>
    <property type="molecule type" value="Genomic_DNA"/>
</dbReference>
<keyword evidence="3" id="KW-1185">Reference proteome</keyword>
<feature type="region of interest" description="Disordered" evidence="1">
    <location>
        <begin position="1"/>
        <end position="24"/>
    </location>
</feature>
<dbReference type="AlphaFoldDB" id="A0A5B0R0Q3"/>
<dbReference type="Proteomes" id="UP000324748">
    <property type="component" value="Unassembled WGS sequence"/>
</dbReference>
<gene>
    <name evidence="2" type="ORF">PGT21_015918</name>
</gene>
<evidence type="ECO:0000256" key="1">
    <source>
        <dbReference type="SAM" id="MobiDB-lite"/>
    </source>
</evidence>
<organism evidence="2 3">
    <name type="scientific">Puccinia graminis f. sp. tritici</name>
    <dbReference type="NCBI Taxonomy" id="56615"/>
    <lineage>
        <taxon>Eukaryota</taxon>
        <taxon>Fungi</taxon>
        <taxon>Dikarya</taxon>
        <taxon>Basidiomycota</taxon>
        <taxon>Pucciniomycotina</taxon>
        <taxon>Pucciniomycetes</taxon>
        <taxon>Pucciniales</taxon>
        <taxon>Pucciniaceae</taxon>
        <taxon>Puccinia</taxon>
    </lineage>
</organism>
<evidence type="ECO:0000313" key="3">
    <source>
        <dbReference type="Proteomes" id="UP000324748"/>
    </source>
</evidence>